<dbReference type="EMBL" id="JABZQQ010000006">
    <property type="protein sequence ID" value="MBF1264366.1"/>
    <property type="molecule type" value="Genomic_DNA"/>
</dbReference>
<dbReference type="GO" id="GO:0003700">
    <property type="term" value="F:DNA-binding transcription factor activity"/>
    <property type="evidence" value="ECO:0007669"/>
    <property type="project" value="InterPro"/>
</dbReference>
<evidence type="ECO:0000313" key="5">
    <source>
        <dbReference type="EMBL" id="MBF1264366.1"/>
    </source>
</evidence>
<feature type="domain" description="HTH arsR-type" evidence="4">
    <location>
        <begin position="1"/>
        <end position="92"/>
    </location>
</feature>
<evidence type="ECO:0000259" key="4">
    <source>
        <dbReference type="PROSITE" id="PS50987"/>
    </source>
</evidence>
<reference evidence="5" key="1">
    <citation type="submission" date="2020-04" db="EMBL/GenBank/DDBJ databases">
        <title>Deep metagenomics examines the oral microbiome during advanced dental caries in children, revealing novel taxa and co-occurrences with host molecules.</title>
        <authorList>
            <person name="Baker J.L."/>
            <person name="Morton J.T."/>
            <person name="Dinis M."/>
            <person name="Alvarez R."/>
            <person name="Tran N.C."/>
            <person name="Knight R."/>
            <person name="Edlund A."/>
        </authorList>
    </citation>
    <scope>NUCLEOTIDE SEQUENCE</scope>
    <source>
        <strain evidence="5">JCVI_32_bin.62</strain>
    </source>
</reference>
<sequence length="93" mass="10612">METKRLSSLLKLIANPERMTILFMLMDSERSIAELSEALGQPATAVSNHLARLRSEGLIDFTRYHRIIEYRLVSEEAVAILNTLRNLENRKAA</sequence>
<dbReference type="PANTHER" id="PTHR33154:SF28">
    <property type="entry name" value="HTH-TYPE TRANSCRIPTIONAL REGULATOR YGAV-RELATED"/>
    <property type="match status" value="1"/>
</dbReference>
<dbReference type="InterPro" id="IPR036388">
    <property type="entry name" value="WH-like_DNA-bd_sf"/>
</dbReference>
<keyword evidence="2" id="KW-0238">DNA-binding</keyword>
<dbReference type="InterPro" id="IPR051081">
    <property type="entry name" value="HTH_MetalResp_TranReg"/>
</dbReference>
<evidence type="ECO:0000256" key="2">
    <source>
        <dbReference type="ARBA" id="ARBA00023125"/>
    </source>
</evidence>
<dbReference type="PANTHER" id="PTHR33154">
    <property type="entry name" value="TRANSCRIPTIONAL REGULATOR, ARSR FAMILY"/>
    <property type="match status" value="1"/>
</dbReference>
<comment type="caution">
    <text evidence="5">The sequence shown here is derived from an EMBL/GenBank/DDBJ whole genome shotgun (WGS) entry which is preliminary data.</text>
</comment>
<accession>A0A930DF43</accession>
<dbReference type="CDD" id="cd00090">
    <property type="entry name" value="HTH_ARSR"/>
    <property type="match status" value="1"/>
</dbReference>
<dbReference type="GO" id="GO:0003677">
    <property type="term" value="F:DNA binding"/>
    <property type="evidence" value="ECO:0007669"/>
    <property type="project" value="UniProtKB-KW"/>
</dbReference>
<name>A0A930DF43_NEISI</name>
<dbReference type="PROSITE" id="PS50987">
    <property type="entry name" value="HTH_ARSR_2"/>
    <property type="match status" value="1"/>
</dbReference>
<dbReference type="AlphaFoldDB" id="A0A930DF43"/>
<gene>
    <name evidence="5" type="ORF">HXM80_01475</name>
</gene>
<dbReference type="Pfam" id="PF01022">
    <property type="entry name" value="HTH_5"/>
    <property type="match status" value="1"/>
</dbReference>
<dbReference type="InterPro" id="IPR011991">
    <property type="entry name" value="ArsR-like_HTH"/>
</dbReference>
<protein>
    <submittedName>
        <fullName evidence="5">Winged helix-turn-helix transcriptional regulator</fullName>
    </submittedName>
</protein>
<dbReference type="InterPro" id="IPR001845">
    <property type="entry name" value="HTH_ArsR_DNA-bd_dom"/>
</dbReference>
<keyword evidence="1" id="KW-0805">Transcription regulation</keyword>
<dbReference type="SMART" id="SM00418">
    <property type="entry name" value="HTH_ARSR"/>
    <property type="match status" value="1"/>
</dbReference>
<dbReference type="PRINTS" id="PR00778">
    <property type="entry name" value="HTHARSR"/>
</dbReference>
<dbReference type="NCBIfam" id="NF033788">
    <property type="entry name" value="HTH_metalloreg"/>
    <property type="match status" value="1"/>
</dbReference>
<proteinExistence type="predicted"/>
<dbReference type="InterPro" id="IPR036390">
    <property type="entry name" value="WH_DNA-bd_sf"/>
</dbReference>
<evidence type="ECO:0000313" key="6">
    <source>
        <dbReference type="Proteomes" id="UP000780345"/>
    </source>
</evidence>
<evidence type="ECO:0000256" key="3">
    <source>
        <dbReference type="ARBA" id="ARBA00023163"/>
    </source>
</evidence>
<dbReference type="Gene3D" id="1.10.10.10">
    <property type="entry name" value="Winged helix-like DNA-binding domain superfamily/Winged helix DNA-binding domain"/>
    <property type="match status" value="1"/>
</dbReference>
<evidence type="ECO:0000256" key="1">
    <source>
        <dbReference type="ARBA" id="ARBA00023015"/>
    </source>
</evidence>
<dbReference type="Proteomes" id="UP000780345">
    <property type="component" value="Unassembled WGS sequence"/>
</dbReference>
<dbReference type="SUPFAM" id="SSF46785">
    <property type="entry name" value="Winged helix' DNA-binding domain"/>
    <property type="match status" value="1"/>
</dbReference>
<organism evidence="5 6">
    <name type="scientific">Neisseria sicca</name>
    <dbReference type="NCBI Taxonomy" id="490"/>
    <lineage>
        <taxon>Bacteria</taxon>
        <taxon>Pseudomonadati</taxon>
        <taxon>Pseudomonadota</taxon>
        <taxon>Betaproteobacteria</taxon>
        <taxon>Neisseriales</taxon>
        <taxon>Neisseriaceae</taxon>
        <taxon>Neisseria</taxon>
    </lineage>
</organism>
<keyword evidence="3" id="KW-0804">Transcription</keyword>